<keyword evidence="2" id="KW-0472">Membrane</keyword>
<comment type="caution">
    <text evidence="4">The sequence shown here is derived from an EMBL/GenBank/DDBJ whole genome shotgun (WGS) entry which is preliminary data.</text>
</comment>
<name>A0ABS6FJH6_9FIRM</name>
<proteinExistence type="predicted"/>
<gene>
    <name evidence="4" type="ORF">KQI68_05850</name>
</gene>
<dbReference type="Proteomes" id="UP000783742">
    <property type="component" value="Unassembled WGS sequence"/>
</dbReference>
<feature type="domain" description="Zinc-ribbon" evidence="3">
    <location>
        <begin position="2"/>
        <end position="23"/>
    </location>
</feature>
<dbReference type="EMBL" id="JAHLQO010000004">
    <property type="protein sequence ID" value="MBU5669360.1"/>
    <property type="molecule type" value="Genomic_DNA"/>
</dbReference>
<evidence type="ECO:0000256" key="1">
    <source>
        <dbReference type="SAM" id="MobiDB-lite"/>
    </source>
</evidence>
<feature type="transmembrane region" description="Helical" evidence="2">
    <location>
        <begin position="435"/>
        <end position="458"/>
    </location>
</feature>
<feature type="region of interest" description="Disordered" evidence="1">
    <location>
        <begin position="90"/>
        <end position="125"/>
    </location>
</feature>
<keyword evidence="5" id="KW-1185">Reference proteome</keyword>
<dbReference type="InterPro" id="IPR026870">
    <property type="entry name" value="Zinc_ribbon_dom"/>
</dbReference>
<reference evidence="4 5" key="1">
    <citation type="submission" date="2021-06" db="EMBL/GenBank/DDBJ databases">
        <authorList>
            <person name="Sun Q."/>
            <person name="Li D."/>
        </authorList>
    </citation>
    <scope>NUCLEOTIDE SEQUENCE [LARGE SCALE GENOMIC DNA]</scope>
    <source>
        <strain evidence="4 5">MSJ-1</strain>
    </source>
</reference>
<dbReference type="Pfam" id="PF13240">
    <property type="entry name" value="Zn_Ribbon_1"/>
    <property type="match status" value="1"/>
</dbReference>
<evidence type="ECO:0000313" key="4">
    <source>
        <dbReference type="EMBL" id="MBU5669360.1"/>
    </source>
</evidence>
<evidence type="ECO:0000256" key="2">
    <source>
        <dbReference type="SAM" id="Phobius"/>
    </source>
</evidence>
<evidence type="ECO:0000313" key="5">
    <source>
        <dbReference type="Proteomes" id="UP000783742"/>
    </source>
</evidence>
<organism evidence="4 5">
    <name type="scientific">Peptoniphilus ovalis</name>
    <dbReference type="NCBI Taxonomy" id="2841503"/>
    <lineage>
        <taxon>Bacteria</taxon>
        <taxon>Bacillati</taxon>
        <taxon>Bacillota</taxon>
        <taxon>Tissierellia</taxon>
        <taxon>Tissierellales</taxon>
        <taxon>Peptoniphilaceae</taxon>
        <taxon>Peptoniphilus</taxon>
    </lineage>
</organism>
<feature type="region of interest" description="Disordered" evidence="1">
    <location>
        <begin position="150"/>
        <end position="182"/>
    </location>
</feature>
<keyword evidence="2" id="KW-0812">Transmembrane</keyword>
<keyword evidence="2" id="KW-1133">Transmembrane helix</keyword>
<feature type="transmembrane region" description="Helical" evidence="2">
    <location>
        <begin position="500"/>
        <end position="526"/>
    </location>
</feature>
<protein>
    <submittedName>
        <fullName evidence="4">Zinc-ribbon domain-containing protein</fullName>
    </submittedName>
</protein>
<feature type="transmembrane region" description="Helical" evidence="2">
    <location>
        <begin position="464"/>
        <end position="488"/>
    </location>
</feature>
<evidence type="ECO:0000259" key="3">
    <source>
        <dbReference type="Pfam" id="PF13240"/>
    </source>
</evidence>
<sequence length="530" mass="61186">MFCPKCGHPISKDDNFCSSCGANIKNVHVKFLPNDENITSKGDTNKVKKISEETRVFNPKSLDGIDTTDDIKNIIAQVDKKVSKNIENYKKENSKSKSNDEEIKKEAQKIEKPKSSKKTKVAEESKDYDEYFKISQSELVRRVQEELKKSNFDENNLIENKEEDLVEKDNIVPDPEEKKESKKFSLKEKWHNFINEDDDEFSIFSKIKDDPKSSEEVKKEITDPVNTSKKNFENTLSTPKITVSDINNNILEEKKSETPKSVKKEEKNSEVESYIKKERKKIKDFFSFNKNNEEKNKNKVTENATTKIDLDKEIEKSNKETVLEDKPKKEKSIESFHKLSEDFKGVFDFFEKITTPLSNYIKEIGSNESKIVIGIGVLLTAISLVLGNHGFSPILIIFLVLRILFDYVEFYVPLNLATDRDDIDTSYDEVKFNSLITWIICKVVLFIGFIVSPFGGLFHYTELAALTAMPVATLVLITIAPIISITLYRKHFIGRSKINFIGWYSIAFILFELLFKMIWFIINFIFVTLF</sequence>
<feature type="compositionally biased region" description="Basic and acidic residues" evidence="1">
    <location>
        <begin position="167"/>
        <end position="182"/>
    </location>
</feature>
<accession>A0ABS6FJH6</accession>